<protein>
    <submittedName>
        <fullName evidence="1">Uncharacterized protein</fullName>
    </submittedName>
</protein>
<evidence type="ECO:0000313" key="1">
    <source>
        <dbReference type="EMBL" id="QJA74550.1"/>
    </source>
</evidence>
<reference evidence="1" key="1">
    <citation type="submission" date="2020-03" db="EMBL/GenBank/DDBJ databases">
        <title>The deep terrestrial virosphere.</title>
        <authorList>
            <person name="Holmfeldt K."/>
            <person name="Nilsson E."/>
            <person name="Simone D."/>
            <person name="Lopez-Fernandez M."/>
            <person name="Wu X."/>
            <person name="de Brujin I."/>
            <person name="Lundin D."/>
            <person name="Andersson A."/>
            <person name="Bertilsson S."/>
            <person name="Dopson M."/>
        </authorList>
    </citation>
    <scope>NUCLEOTIDE SEQUENCE</scope>
    <source>
        <strain evidence="1">MM415A01969</strain>
    </source>
</reference>
<name>A0A6M3JWY1_9ZZZZ</name>
<dbReference type="EMBL" id="MT142105">
    <property type="protein sequence ID" value="QJA74550.1"/>
    <property type="molecule type" value="Genomic_DNA"/>
</dbReference>
<dbReference type="AlphaFoldDB" id="A0A6M3JWY1"/>
<proteinExistence type="predicted"/>
<gene>
    <name evidence="1" type="ORF">MM415A01969_0012</name>
</gene>
<organism evidence="1">
    <name type="scientific">viral metagenome</name>
    <dbReference type="NCBI Taxonomy" id="1070528"/>
    <lineage>
        <taxon>unclassified sequences</taxon>
        <taxon>metagenomes</taxon>
        <taxon>organismal metagenomes</taxon>
    </lineage>
</organism>
<accession>A0A6M3JWY1</accession>
<sequence>MEQCEIKEIIDKSGYVITHSPKEITHAICTRHGKIVPVTADDHRCCWRKNLRRRKL</sequence>